<name>A0A9Q0VYN2_SALPP</name>
<gene>
    <name evidence="2" type="ORF">OIU79_028323</name>
</gene>
<evidence type="ECO:0000313" key="3">
    <source>
        <dbReference type="Proteomes" id="UP001151532"/>
    </source>
</evidence>
<proteinExistence type="predicted"/>
<sequence>MATGDVGTNRNSNKKSESMGYRCSNETSGCVGSSVGEFAEGHAGPFTGKDKNKGGDELSQGCLPGVWLSCLMVVAYGDVSDRHLCCLIKTEWGKSVYLLWLGKLSRKCSVQVLISTSQLCGRTYTESTAVVNLVY</sequence>
<comment type="caution">
    <text evidence="2">The sequence shown here is derived from an EMBL/GenBank/DDBJ whole genome shotgun (WGS) entry which is preliminary data.</text>
</comment>
<evidence type="ECO:0000256" key="1">
    <source>
        <dbReference type="SAM" id="MobiDB-lite"/>
    </source>
</evidence>
<organism evidence="2 3">
    <name type="scientific">Salix purpurea</name>
    <name type="common">Purple osier willow</name>
    <dbReference type="NCBI Taxonomy" id="77065"/>
    <lineage>
        <taxon>Eukaryota</taxon>
        <taxon>Viridiplantae</taxon>
        <taxon>Streptophyta</taxon>
        <taxon>Embryophyta</taxon>
        <taxon>Tracheophyta</taxon>
        <taxon>Spermatophyta</taxon>
        <taxon>Magnoliopsida</taxon>
        <taxon>eudicotyledons</taxon>
        <taxon>Gunneridae</taxon>
        <taxon>Pentapetalae</taxon>
        <taxon>rosids</taxon>
        <taxon>fabids</taxon>
        <taxon>Malpighiales</taxon>
        <taxon>Salicaceae</taxon>
        <taxon>Saliceae</taxon>
        <taxon>Salix</taxon>
    </lineage>
</organism>
<reference evidence="2" key="1">
    <citation type="submission" date="2022-11" db="EMBL/GenBank/DDBJ databases">
        <authorList>
            <person name="Hyden B.L."/>
            <person name="Feng K."/>
            <person name="Yates T."/>
            <person name="Jawdy S."/>
            <person name="Smart L.B."/>
            <person name="Muchero W."/>
        </authorList>
    </citation>
    <scope>NUCLEOTIDE SEQUENCE</scope>
    <source>
        <tissue evidence="2">Shoot tip</tissue>
    </source>
</reference>
<reference evidence="2" key="2">
    <citation type="journal article" date="2023" name="Int. J. Mol. Sci.">
        <title>De Novo Assembly and Annotation of 11 Diverse Shrub Willow (Salix) Genomes Reveals Novel Gene Organization in Sex-Linked Regions.</title>
        <authorList>
            <person name="Hyden B."/>
            <person name="Feng K."/>
            <person name="Yates T.B."/>
            <person name="Jawdy S."/>
            <person name="Cereghino C."/>
            <person name="Smart L.B."/>
            <person name="Muchero W."/>
        </authorList>
    </citation>
    <scope>NUCLEOTIDE SEQUENCE</scope>
    <source>
        <tissue evidence="2">Shoot tip</tissue>
    </source>
</reference>
<feature type="region of interest" description="Disordered" evidence="1">
    <location>
        <begin position="1"/>
        <end position="20"/>
    </location>
</feature>
<dbReference type="Proteomes" id="UP001151532">
    <property type="component" value="Chromosome 16"/>
</dbReference>
<feature type="compositionally biased region" description="Polar residues" evidence="1">
    <location>
        <begin position="1"/>
        <end position="11"/>
    </location>
</feature>
<accession>A0A9Q0VYN2</accession>
<keyword evidence="3" id="KW-1185">Reference proteome</keyword>
<feature type="non-terminal residue" evidence="2">
    <location>
        <position position="135"/>
    </location>
</feature>
<protein>
    <submittedName>
        <fullName evidence="2">Uncharacterized protein</fullName>
    </submittedName>
</protein>
<dbReference type="EMBL" id="JAPFFK010000007">
    <property type="protein sequence ID" value="KAJ6755890.1"/>
    <property type="molecule type" value="Genomic_DNA"/>
</dbReference>
<evidence type="ECO:0000313" key="2">
    <source>
        <dbReference type="EMBL" id="KAJ6755890.1"/>
    </source>
</evidence>
<dbReference type="AlphaFoldDB" id="A0A9Q0VYN2"/>